<dbReference type="GO" id="GO:0010181">
    <property type="term" value="F:FMN binding"/>
    <property type="evidence" value="ECO:0007669"/>
    <property type="project" value="InterPro"/>
</dbReference>
<evidence type="ECO:0000256" key="4">
    <source>
        <dbReference type="ARBA" id="ARBA00038054"/>
    </source>
</evidence>
<evidence type="ECO:0000313" key="6">
    <source>
        <dbReference type="EMBL" id="AFZ67747.1"/>
    </source>
</evidence>
<organism evidence="6 7">
    <name type="scientific">Deinococcus peraridilitoris (strain DSM 19664 / LMG 22246 / CIP 109416 / KR-200)</name>
    <dbReference type="NCBI Taxonomy" id="937777"/>
    <lineage>
        <taxon>Bacteria</taxon>
        <taxon>Thermotogati</taxon>
        <taxon>Deinococcota</taxon>
        <taxon>Deinococci</taxon>
        <taxon>Deinococcales</taxon>
        <taxon>Deinococcaceae</taxon>
        <taxon>Deinococcus</taxon>
    </lineage>
</organism>
<dbReference type="STRING" id="937777.Deipe_2266"/>
<dbReference type="AlphaFoldDB" id="L0A3J5"/>
<sequence length="211" mass="22972">MEFDFRQLAPNDRYKLITGVIVPRPIAWVTTLNPDGGVNAAPFSYFNMMGSDPAILALGVGDRASAPKDTAANIRREREFVVNLVTLELADAMNLTASDFAQGESELAAAGLAAAPSSQVRTPRIAQSPVQLECREAMTLELGRTRIVLGEVLALHIRDDLMLDPARFHVDSASLHLIGRMGGRGGYARTTDLFEMPRLTLTQARKAQQKP</sequence>
<dbReference type="EMBL" id="CP003382">
    <property type="protein sequence ID" value="AFZ67747.1"/>
    <property type="molecule type" value="Genomic_DNA"/>
</dbReference>
<evidence type="ECO:0000256" key="1">
    <source>
        <dbReference type="ARBA" id="ARBA00001917"/>
    </source>
</evidence>
<dbReference type="InterPro" id="IPR012349">
    <property type="entry name" value="Split_barrel_FMN-bd"/>
</dbReference>
<dbReference type="Gene3D" id="2.30.110.10">
    <property type="entry name" value="Electron Transport, Fmn-binding Protein, Chain A"/>
    <property type="match status" value="1"/>
</dbReference>
<comment type="cofactor">
    <cofactor evidence="1">
        <name>FMN</name>
        <dbReference type="ChEBI" id="CHEBI:58210"/>
    </cofactor>
</comment>
<keyword evidence="3" id="KW-0288">FMN</keyword>
<proteinExistence type="inferred from homology"/>
<comment type="similarity">
    <text evidence="4">Belongs to the flavoredoxin family.</text>
</comment>
<dbReference type="PANTHER" id="PTHR33798:SF5">
    <property type="entry name" value="FLAVIN REDUCTASE LIKE DOMAIN-CONTAINING PROTEIN"/>
    <property type="match status" value="1"/>
</dbReference>
<dbReference type="eggNOG" id="COG1853">
    <property type="taxonomic scope" value="Bacteria"/>
</dbReference>
<dbReference type="PATRIC" id="fig|937777.3.peg.2266"/>
<evidence type="ECO:0000259" key="5">
    <source>
        <dbReference type="SMART" id="SM00903"/>
    </source>
</evidence>
<dbReference type="SUPFAM" id="SSF50475">
    <property type="entry name" value="FMN-binding split barrel"/>
    <property type="match status" value="1"/>
</dbReference>
<dbReference type="OrthoDB" id="9794638at2"/>
<dbReference type="RefSeq" id="WP_015236050.1">
    <property type="nucleotide sequence ID" value="NC_019793.1"/>
</dbReference>
<dbReference type="SMART" id="SM00903">
    <property type="entry name" value="Flavin_Reduct"/>
    <property type="match status" value="1"/>
</dbReference>
<protein>
    <submittedName>
        <fullName evidence="6">Conserved protein of DIM6/NTAB family</fullName>
    </submittedName>
</protein>
<accession>L0A3J5</accession>
<dbReference type="HOGENOM" id="CLU_059021_3_1_0"/>
<name>L0A3J5_DEIPD</name>
<dbReference type="Pfam" id="PF01613">
    <property type="entry name" value="Flavin_Reduct"/>
    <property type="match status" value="1"/>
</dbReference>
<dbReference type="KEGG" id="dpd:Deipe_2266"/>
<feature type="domain" description="Flavin reductase like" evidence="5">
    <location>
        <begin position="19"/>
        <end position="170"/>
    </location>
</feature>
<evidence type="ECO:0000256" key="2">
    <source>
        <dbReference type="ARBA" id="ARBA00022630"/>
    </source>
</evidence>
<gene>
    <name evidence="6" type="ordered locus">Deipe_2266</name>
</gene>
<dbReference type="PANTHER" id="PTHR33798">
    <property type="entry name" value="FLAVOPROTEIN OXYGENASE"/>
    <property type="match status" value="1"/>
</dbReference>
<keyword evidence="7" id="KW-1185">Reference proteome</keyword>
<dbReference type="Proteomes" id="UP000010467">
    <property type="component" value="Chromosome"/>
</dbReference>
<keyword evidence="2" id="KW-0285">Flavoprotein</keyword>
<reference evidence="7" key="1">
    <citation type="submission" date="2012-03" db="EMBL/GenBank/DDBJ databases">
        <title>Complete sequence of chromosome of Deinococcus peraridilitoris DSM 19664.</title>
        <authorList>
            <person name="Lucas S."/>
            <person name="Copeland A."/>
            <person name="Lapidus A."/>
            <person name="Glavina del Rio T."/>
            <person name="Dalin E."/>
            <person name="Tice H."/>
            <person name="Bruce D."/>
            <person name="Goodwin L."/>
            <person name="Pitluck S."/>
            <person name="Peters L."/>
            <person name="Mikhailova N."/>
            <person name="Lu M."/>
            <person name="Kyrpides N."/>
            <person name="Mavromatis K."/>
            <person name="Ivanova N."/>
            <person name="Brettin T."/>
            <person name="Detter J.C."/>
            <person name="Han C."/>
            <person name="Larimer F."/>
            <person name="Land M."/>
            <person name="Hauser L."/>
            <person name="Markowitz V."/>
            <person name="Cheng J.-F."/>
            <person name="Hugenholtz P."/>
            <person name="Woyke T."/>
            <person name="Wu D."/>
            <person name="Pukall R."/>
            <person name="Steenblock K."/>
            <person name="Brambilla E."/>
            <person name="Klenk H.-P."/>
            <person name="Eisen J.A."/>
        </authorList>
    </citation>
    <scope>NUCLEOTIDE SEQUENCE [LARGE SCALE GENOMIC DNA]</scope>
    <source>
        <strain evidence="7">DSM 19664 / LMG 22246 / CIP 109416 / KR-200</strain>
    </source>
</reference>
<evidence type="ECO:0000256" key="3">
    <source>
        <dbReference type="ARBA" id="ARBA00022643"/>
    </source>
</evidence>
<evidence type="ECO:0000313" key="7">
    <source>
        <dbReference type="Proteomes" id="UP000010467"/>
    </source>
</evidence>
<dbReference type="GO" id="GO:0016646">
    <property type="term" value="F:oxidoreductase activity, acting on the CH-NH group of donors, NAD or NADP as acceptor"/>
    <property type="evidence" value="ECO:0007669"/>
    <property type="project" value="UniProtKB-ARBA"/>
</dbReference>
<dbReference type="InterPro" id="IPR002563">
    <property type="entry name" value="Flavin_Rdtase-like_dom"/>
</dbReference>